<organism evidence="2 3">
    <name type="scientific">Capsicum baccatum</name>
    <name type="common">Peruvian pepper</name>
    <dbReference type="NCBI Taxonomy" id="33114"/>
    <lineage>
        <taxon>Eukaryota</taxon>
        <taxon>Viridiplantae</taxon>
        <taxon>Streptophyta</taxon>
        <taxon>Embryophyta</taxon>
        <taxon>Tracheophyta</taxon>
        <taxon>Spermatophyta</taxon>
        <taxon>Magnoliopsida</taxon>
        <taxon>eudicotyledons</taxon>
        <taxon>Gunneridae</taxon>
        <taxon>Pentapetalae</taxon>
        <taxon>asterids</taxon>
        <taxon>lamiids</taxon>
        <taxon>Solanales</taxon>
        <taxon>Solanaceae</taxon>
        <taxon>Solanoideae</taxon>
        <taxon>Capsiceae</taxon>
        <taxon>Capsicum</taxon>
    </lineage>
</organism>
<evidence type="ECO:0000313" key="3">
    <source>
        <dbReference type="Proteomes" id="UP000224567"/>
    </source>
</evidence>
<comment type="caution">
    <text evidence="2">The sequence shown here is derived from an EMBL/GenBank/DDBJ whole genome shotgun (WGS) entry which is preliminary data.</text>
</comment>
<dbReference type="PANTHER" id="PTHR33710">
    <property type="entry name" value="BNAC02G09200D PROTEIN"/>
    <property type="match status" value="1"/>
</dbReference>
<proteinExistence type="predicted"/>
<accession>A0A2G2V768</accession>
<dbReference type="Proteomes" id="UP000224567">
    <property type="component" value="Unassembled WGS sequence"/>
</dbReference>
<keyword evidence="3" id="KW-1185">Reference proteome</keyword>
<dbReference type="Gene3D" id="3.60.10.10">
    <property type="entry name" value="Endonuclease/exonuclease/phosphatase"/>
    <property type="match status" value="1"/>
</dbReference>
<gene>
    <name evidence="2" type="ORF">CQW23_31578</name>
</gene>
<dbReference type="Pfam" id="PF03372">
    <property type="entry name" value="Exo_endo_phos"/>
    <property type="match status" value="1"/>
</dbReference>
<feature type="domain" description="Endonuclease/exonuclease/phosphatase" evidence="1">
    <location>
        <begin position="37"/>
        <end position="149"/>
    </location>
</feature>
<dbReference type="InterPro" id="IPR036691">
    <property type="entry name" value="Endo/exonu/phosph_ase_sf"/>
</dbReference>
<dbReference type="OrthoDB" id="1746429at2759"/>
<dbReference type="STRING" id="33114.A0A2G2V768"/>
<dbReference type="InterPro" id="IPR005135">
    <property type="entry name" value="Endo/exonuclease/phosphatase"/>
</dbReference>
<evidence type="ECO:0000259" key="1">
    <source>
        <dbReference type="Pfam" id="PF03372"/>
    </source>
</evidence>
<sequence length="186" mass="21715">MMPIELEQRKENCFSPLQDNTFQQVLQAALNMVERVYGLHRIDARKDMWRDLEDLEASLRNPWLIMGDFNAMLNHDDRLGSQMQEAEVRDFNALLTNTGLTVLKTVGRFYTWTNSQVHSRIDRALVNPAWINMWPHLQVEAKDPQFSDHALMSITIIEPPARATRPFRFLNHLCTLSDFMTIVKET</sequence>
<dbReference type="PANTHER" id="PTHR33710:SF77">
    <property type="entry name" value="DNASE I-LIKE SUPERFAMILY PROTEIN"/>
    <property type="match status" value="1"/>
</dbReference>
<dbReference type="SUPFAM" id="SSF56219">
    <property type="entry name" value="DNase I-like"/>
    <property type="match status" value="1"/>
</dbReference>
<protein>
    <recommendedName>
        <fullName evidence="1">Endonuclease/exonuclease/phosphatase domain-containing protein</fullName>
    </recommendedName>
</protein>
<dbReference type="GO" id="GO:0003824">
    <property type="term" value="F:catalytic activity"/>
    <property type="evidence" value="ECO:0007669"/>
    <property type="project" value="InterPro"/>
</dbReference>
<reference evidence="3" key="2">
    <citation type="journal article" date="2017" name="J. Anim. Genet.">
        <title>Multiple reference genome sequences of hot pepper reveal the massive evolution of plant disease resistance genes by retroduplication.</title>
        <authorList>
            <person name="Kim S."/>
            <person name="Park J."/>
            <person name="Yeom S.-I."/>
            <person name="Kim Y.-M."/>
            <person name="Seo E."/>
            <person name="Kim K.-T."/>
            <person name="Kim M.-S."/>
            <person name="Lee J.M."/>
            <person name="Cheong K."/>
            <person name="Shin H.-S."/>
            <person name="Kim S.-B."/>
            <person name="Han K."/>
            <person name="Lee J."/>
            <person name="Park M."/>
            <person name="Lee H.-A."/>
            <person name="Lee H.-Y."/>
            <person name="Lee Y."/>
            <person name="Oh S."/>
            <person name="Lee J.H."/>
            <person name="Choi E."/>
            <person name="Choi E."/>
            <person name="Lee S.E."/>
            <person name="Jeon J."/>
            <person name="Kim H."/>
            <person name="Choi G."/>
            <person name="Song H."/>
            <person name="Lee J."/>
            <person name="Lee S.-C."/>
            <person name="Kwon J.-K."/>
            <person name="Lee H.-Y."/>
            <person name="Koo N."/>
            <person name="Hong Y."/>
            <person name="Kim R.W."/>
            <person name="Kang W.-H."/>
            <person name="Huh J.H."/>
            <person name="Kang B.-C."/>
            <person name="Yang T.-J."/>
            <person name="Lee Y.-H."/>
            <person name="Bennetzen J.L."/>
            <person name="Choi D."/>
        </authorList>
    </citation>
    <scope>NUCLEOTIDE SEQUENCE [LARGE SCALE GENOMIC DNA]</scope>
    <source>
        <strain evidence="3">cv. PBC81</strain>
    </source>
</reference>
<reference evidence="2 3" key="1">
    <citation type="journal article" date="2017" name="Genome Biol.">
        <title>New reference genome sequences of hot pepper reveal the massive evolution of plant disease-resistance genes by retroduplication.</title>
        <authorList>
            <person name="Kim S."/>
            <person name="Park J."/>
            <person name="Yeom S.I."/>
            <person name="Kim Y.M."/>
            <person name="Seo E."/>
            <person name="Kim K.T."/>
            <person name="Kim M.S."/>
            <person name="Lee J.M."/>
            <person name="Cheong K."/>
            <person name="Shin H.S."/>
            <person name="Kim S.B."/>
            <person name="Han K."/>
            <person name="Lee J."/>
            <person name="Park M."/>
            <person name="Lee H.A."/>
            <person name="Lee H.Y."/>
            <person name="Lee Y."/>
            <person name="Oh S."/>
            <person name="Lee J.H."/>
            <person name="Choi E."/>
            <person name="Choi E."/>
            <person name="Lee S.E."/>
            <person name="Jeon J."/>
            <person name="Kim H."/>
            <person name="Choi G."/>
            <person name="Song H."/>
            <person name="Lee J."/>
            <person name="Lee S.C."/>
            <person name="Kwon J.K."/>
            <person name="Lee H.Y."/>
            <person name="Koo N."/>
            <person name="Hong Y."/>
            <person name="Kim R.W."/>
            <person name="Kang W.H."/>
            <person name="Huh J.H."/>
            <person name="Kang B.C."/>
            <person name="Yang T.J."/>
            <person name="Lee Y.H."/>
            <person name="Bennetzen J.L."/>
            <person name="Choi D."/>
        </authorList>
    </citation>
    <scope>NUCLEOTIDE SEQUENCE [LARGE SCALE GENOMIC DNA]</scope>
    <source>
        <strain evidence="3">cv. PBC81</strain>
    </source>
</reference>
<name>A0A2G2V768_CAPBA</name>
<dbReference type="AlphaFoldDB" id="A0A2G2V768"/>
<dbReference type="EMBL" id="MLFT02000175">
    <property type="protein sequence ID" value="PHT28823.1"/>
    <property type="molecule type" value="Genomic_DNA"/>
</dbReference>
<evidence type="ECO:0000313" key="2">
    <source>
        <dbReference type="EMBL" id="PHT28823.1"/>
    </source>
</evidence>